<dbReference type="RefSeq" id="WP_115621930.1">
    <property type="nucleotide sequence ID" value="NZ_UFVR01000004.1"/>
</dbReference>
<organism evidence="1 2">
    <name type="scientific">Chryseobacterium indoltheticum</name>
    <dbReference type="NCBI Taxonomy" id="254"/>
    <lineage>
        <taxon>Bacteria</taxon>
        <taxon>Pseudomonadati</taxon>
        <taxon>Bacteroidota</taxon>
        <taxon>Flavobacteriia</taxon>
        <taxon>Flavobacteriales</taxon>
        <taxon>Weeksellaceae</taxon>
        <taxon>Chryseobacterium group</taxon>
        <taxon>Chryseobacterium</taxon>
    </lineage>
</organism>
<accession>A0A381FR76</accession>
<evidence type="ECO:0000313" key="2">
    <source>
        <dbReference type="Proteomes" id="UP000254282"/>
    </source>
</evidence>
<evidence type="ECO:0008006" key="3">
    <source>
        <dbReference type="Google" id="ProtNLM"/>
    </source>
</evidence>
<dbReference type="AlphaFoldDB" id="A0A381FR76"/>
<dbReference type="EMBL" id="UFVR01000004">
    <property type="protein sequence ID" value="SUX48963.1"/>
    <property type="molecule type" value="Genomic_DNA"/>
</dbReference>
<gene>
    <name evidence="1" type="ORF">NCTC13532_04574</name>
</gene>
<dbReference type="Gene3D" id="3.40.630.30">
    <property type="match status" value="1"/>
</dbReference>
<sequence length="200" mass="22911">MIYYSNLEEDLYTLAKFVVEQNYNHHATVQPENLCEEIDSVYREEYSLTNSKVFIASTSENQIIGSIRVLKWNFIDCLPIKSVFDIDPLSLYEDNEIYHIGRFAIKGSGENKGFKVFKTLMTYAINEVCKTPGSITLAECDVKLLNVIKLLGIEVKILAKSKLYLGSETIPVLLSYSSLRNFLSKNKELIKQDHKNYTFA</sequence>
<protein>
    <recommendedName>
        <fullName evidence="3">GNAT family N-acetyltransferase</fullName>
    </recommendedName>
</protein>
<evidence type="ECO:0000313" key="1">
    <source>
        <dbReference type="EMBL" id="SUX48963.1"/>
    </source>
</evidence>
<name>A0A381FR76_9FLAO</name>
<proteinExistence type="predicted"/>
<reference evidence="1 2" key="1">
    <citation type="submission" date="2018-06" db="EMBL/GenBank/DDBJ databases">
        <authorList>
            <consortium name="Pathogen Informatics"/>
            <person name="Doyle S."/>
        </authorList>
    </citation>
    <scope>NUCLEOTIDE SEQUENCE [LARGE SCALE GENOMIC DNA]</scope>
    <source>
        <strain evidence="1 2">NCTC13532</strain>
    </source>
</reference>
<dbReference type="Proteomes" id="UP000254282">
    <property type="component" value="Unassembled WGS sequence"/>
</dbReference>